<dbReference type="GO" id="GO:0005886">
    <property type="term" value="C:plasma membrane"/>
    <property type="evidence" value="ECO:0007669"/>
    <property type="project" value="UniProtKB-SubCell"/>
</dbReference>
<evidence type="ECO:0000313" key="12">
    <source>
        <dbReference type="EMBL" id="ROQ20126.1"/>
    </source>
</evidence>
<keyword evidence="2 8" id="KW-0997">Cell inner membrane</keyword>
<evidence type="ECO:0000256" key="6">
    <source>
        <dbReference type="ARBA" id="ARBA00023136"/>
    </source>
</evidence>
<feature type="domain" description="ZipA C-terminal FtsZ-binding" evidence="11">
    <location>
        <begin position="264"/>
        <end position="398"/>
    </location>
</feature>
<keyword evidence="4 8" id="KW-0812">Transmembrane</keyword>
<comment type="subcellular location">
    <subcellularLocation>
        <location evidence="8">Cell inner membrane</location>
        <topology evidence="8">Single-pass type I membrane protein</topology>
    </subcellularLocation>
    <text evidence="8">Localizes to the Z ring in an FtsZ-dependent manner.</text>
</comment>
<dbReference type="RefSeq" id="WP_024460148.1">
    <property type="nucleotide sequence ID" value="NZ_RJUK01000001.1"/>
</dbReference>
<dbReference type="SMART" id="SM00771">
    <property type="entry name" value="ZipA_C"/>
    <property type="match status" value="1"/>
</dbReference>
<dbReference type="SUPFAM" id="SSF64383">
    <property type="entry name" value="Cell-division protein ZipA, C-terminal domain"/>
    <property type="match status" value="1"/>
</dbReference>
<keyword evidence="3 8" id="KW-0132">Cell division</keyword>
<dbReference type="GO" id="GO:0032153">
    <property type="term" value="C:cell division site"/>
    <property type="evidence" value="ECO:0007669"/>
    <property type="project" value="UniProtKB-UniRule"/>
</dbReference>
<proteinExistence type="inferred from homology"/>
<name>A0A3N1P5M8_9GAMM</name>
<feature type="compositionally biased region" description="Basic and acidic residues" evidence="10">
    <location>
        <begin position="146"/>
        <end position="158"/>
    </location>
</feature>
<protein>
    <recommendedName>
        <fullName evidence="8 9">Cell division protein ZipA</fullName>
    </recommendedName>
</protein>
<dbReference type="HAMAP" id="MF_00509">
    <property type="entry name" value="ZipA"/>
    <property type="match status" value="1"/>
</dbReference>
<comment type="caution">
    <text evidence="12">The sequence shown here is derived from an EMBL/GenBank/DDBJ whole genome shotgun (WGS) entry which is preliminary data.</text>
</comment>
<feature type="compositionally biased region" description="Acidic residues" evidence="10">
    <location>
        <begin position="177"/>
        <end position="187"/>
    </location>
</feature>
<reference evidence="12 13" key="1">
    <citation type="submission" date="2018-11" db="EMBL/GenBank/DDBJ databases">
        <title>Genomic Encyclopedia of Type Strains, Phase IV (KMG-IV): sequencing the most valuable type-strain genomes for metagenomic binning, comparative biology and taxonomic classification.</title>
        <authorList>
            <person name="Goeker M."/>
        </authorList>
    </citation>
    <scope>NUCLEOTIDE SEQUENCE [LARGE SCALE GENOMIC DNA]</scope>
    <source>
        <strain evidence="12 13">DSM 16974</strain>
    </source>
</reference>
<evidence type="ECO:0000256" key="9">
    <source>
        <dbReference type="RuleBase" id="RU003612"/>
    </source>
</evidence>
<dbReference type="PANTHER" id="PTHR38685">
    <property type="entry name" value="CELL DIVISION PROTEIN ZIPA"/>
    <property type="match status" value="1"/>
</dbReference>
<keyword evidence="6 8" id="KW-0472">Membrane</keyword>
<evidence type="ECO:0000256" key="10">
    <source>
        <dbReference type="SAM" id="MobiDB-lite"/>
    </source>
</evidence>
<dbReference type="InterPro" id="IPR036765">
    <property type="entry name" value="ZipA_FtsZ-bd_C_sf"/>
</dbReference>
<comment type="function">
    <text evidence="8 9">Essential cell division protein that stabilizes the FtsZ protofilaments by cross-linking them and that serves as a cytoplasmic membrane anchor for the Z ring. Also required for the recruitment to the septal ring of downstream cell division proteins.</text>
</comment>
<keyword evidence="5 8" id="KW-1133">Transmembrane helix</keyword>
<organism evidence="12 13">
    <name type="scientific">Marinimicrobium koreense</name>
    <dbReference type="NCBI Taxonomy" id="306545"/>
    <lineage>
        <taxon>Bacteria</taxon>
        <taxon>Pseudomonadati</taxon>
        <taxon>Pseudomonadota</taxon>
        <taxon>Gammaproteobacteria</taxon>
        <taxon>Cellvibrionales</taxon>
        <taxon>Cellvibrionaceae</taxon>
        <taxon>Marinimicrobium</taxon>
    </lineage>
</organism>
<evidence type="ECO:0000259" key="11">
    <source>
        <dbReference type="SMART" id="SM00771"/>
    </source>
</evidence>
<dbReference type="InterPro" id="IPR011919">
    <property type="entry name" value="Cell_div_ZipA"/>
</dbReference>
<evidence type="ECO:0000256" key="4">
    <source>
        <dbReference type="ARBA" id="ARBA00022692"/>
    </source>
</evidence>
<dbReference type="Gene3D" id="3.30.1400.10">
    <property type="entry name" value="ZipA, C-terminal FtsZ-binding domain"/>
    <property type="match status" value="1"/>
</dbReference>
<dbReference type="GO" id="GO:0000917">
    <property type="term" value="P:division septum assembly"/>
    <property type="evidence" value="ECO:0007669"/>
    <property type="project" value="TreeGrafter"/>
</dbReference>
<evidence type="ECO:0000256" key="3">
    <source>
        <dbReference type="ARBA" id="ARBA00022618"/>
    </source>
</evidence>
<dbReference type="Pfam" id="PF04354">
    <property type="entry name" value="ZipA_C"/>
    <property type="match status" value="1"/>
</dbReference>
<gene>
    <name evidence="8" type="primary">zipA</name>
    <name evidence="12" type="ORF">EDC38_0724</name>
</gene>
<feature type="region of interest" description="Disordered" evidence="10">
    <location>
        <begin position="32"/>
        <end position="266"/>
    </location>
</feature>
<dbReference type="InterPro" id="IPR007449">
    <property type="entry name" value="ZipA_FtsZ-bd_C"/>
</dbReference>
<feature type="compositionally biased region" description="Basic and acidic residues" evidence="10">
    <location>
        <begin position="237"/>
        <end position="258"/>
    </location>
</feature>
<dbReference type="GO" id="GO:0043093">
    <property type="term" value="P:FtsZ-dependent cytokinesis"/>
    <property type="evidence" value="ECO:0007669"/>
    <property type="project" value="UniProtKB-UniRule"/>
</dbReference>
<feature type="compositionally biased region" description="Acidic residues" evidence="10">
    <location>
        <begin position="107"/>
        <end position="134"/>
    </location>
</feature>
<evidence type="ECO:0000256" key="5">
    <source>
        <dbReference type="ARBA" id="ARBA00022989"/>
    </source>
</evidence>
<comment type="similarity">
    <text evidence="8 9">Belongs to the ZipA family.</text>
</comment>
<evidence type="ECO:0000256" key="8">
    <source>
        <dbReference type="HAMAP-Rule" id="MF_00509"/>
    </source>
</evidence>
<dbReference type="NCBIfam" id="TIGR02205">
    <property type="entry name" value="septum_zipA"/>
    <property type="match status" value="1"/>
</dbReference>
<feature type="compositionally biased region" description="Acidic residues" evidence="10">
    <location>
        <begin position="82"/>
        <end position="94"/>
    </location>
</feature>
<evidence type="ECO:0000313" key="13">
    <source>
        <dbReference type="Proteomes" id="UP000273643"/>
    </source>
</evidence>
<feature type="compositionally biased region" description="Basic and acidic residues" evidence="10">
    <location>
        <begin position="68"/>
        <end position="81"/>
    </location>
</feature>
<dbReference type="PANTHER" id="PTHR38685:SF1">
    <property type="entry name" value="CELL DIVISION PROTEIN ZIPA"/>
    <property type="match status" value="1"/>
</dbReference>
<evidence type="ECO:0000256" key="7">
    <source>
        <dbReference type="ARBA" id="ARBA00023306"/>
    </source>
</evidence>
<keyword evidence="7 8" id="KW-0131">Cell cycle</keyword>
<evidence type="ECO:0000256" key="2">
    <source>
        <dbReference type="ARBA" id="ARBA00022519"/>
    </source>
</evidence>
<comment type="subunit">
    <text evidence="8">Interacts with FtsZ via their C-terminal domains.</text>
</comment>
<dbReference type="EMBL" id="RJUK01000001">
    <property type="protein sequence ID" value="ROQ20126.1"/>
    <property type="molecule type" value="Genomic_DNA"/>
</dbReference>
<sequence>MGDWLTILIILLILGILLDGWRRMHNARKDSLKVSPSVRRSAGSSKAAADDYSAELPNGGARVVAYRETPEDERPFHHAPVDEVDDDRDLDGQDFDDRAFDDREALQEEDGELAEDDETNLDEQLAELDSEAAEAETRPPATSKLTSERQRPETHRGIPEQVTLNLDESVPILMETTGEDTFEDDPERIEPTLGGNADSSVSSARAAKPEPSSPARSEAKKPEAPVAKSPKPAPAKPEPRKAEKAPSDRRTAKPEEPPKAPPQPEEVLIVNVMAPTGEQFRGDALLDSLVSAGLRFGDMNIFHRYEGAKGGGPILFSLANMVKPGVFDLDTMADFTTPGVSLFMTLPLEERVELDNVEVFDEMLEAARAIALELGGELKDENRSVMTRQTQEHCRQRIHEFERKQLSRMPH</sequence>
<keyword evidence="1 8" id="KW-1003">Cell membrane</keyword>
<accession>A0A3N1P5M8</accession>
<dbReference type="Proteomes" id="UP000273643">
    <property type="component" value="Unassembled WGS sequence"/>
</dbReference>
<keyword evidence="13" id="KW-1185">Reference proteome</keyword>
<dbReference type="AlphaFoldDB" id="A0A3N1P5M8"/>
<dbReference type="OrthoDB" id="7054914at2"/>
<evidence type="ECO:0000256" key="1">
    <source>
        <dbReference type="ARBA" id="ARBA00022475"/>
    </source>
</evidence>
<feature type="compositionally biased region" description="Basic and acidic residues" evidence="10">
    <location>
        <begin position="95"/>
        <end position="106"/>
    </location>
</feature>